<sequence>MSEKVSTITLRLTAEEVTQLEILKNLTGKRTASEAIKHVVREYPRFCTHYKQEAKEHGELKRKYREQDEAVRGFLSALDRLEKAGREKEQGKRLLAKYAPEDLGQ</sequence>
<proteinExistence type="predicted"/>
<dbReference type="EMBL" id="QRNE01000043">
    <property type="protein sequence ID" value="RHK27713.1"/>
    <property type="molecule type" value="Genomic_DNA"/>
</dbReference>
<comment type="caution">
    <text evidence="1">The sequence shown here is derived from an EMBL/GenBank/DDBJ whole genome shotgun (WGS) entry which is preliminary data.</text>
</comment>
<name>A0A415FXU2_9BACE</name>
<protein>
    <recommendedName>
        <fullName evidence="3">Ribbon-helix-helix protein CopG domain-containing protein</fullName>
    </recommendedName>
</protein>
<evidence type="ECO:0000313" key="1">
    <source>
        <dbReference type="EMBL" id="RHK27713.1"/>
    </source>
</evidence>
<gene>
    <name evidence="1" type="ORF">DW075_09615</name>
</gene>
<accession>A0A415FXU2</accession>
<evidence type="ECO:0000313" key="2">
    <source>
        <dbReference type="Proteomes" id="UP000285503"/>
    </source>
</evidence>
<dbReference type="AlphaFoldDB" id="A0A415FXU2"/>
<evidence type="ECO:0008006" key="3">
    <source>
        <dbReference type="Google" id="ProtNLM"/>
    </source>
</evidence>
<organism evidence="1 2">
    <name type="scientific">Bacteroides xylanisolvens</name>
    <dbReference type="NCBI Taxonomy" id="371601"/>
    <lineage>
        <taxon>Bacteria</taxon>
        <taxon>Pseudomonadati</taxon>
        <taxon>Bacteroidota</taxon>
        <taxon>Bacteroidia</taxon>
        <taxon>Bacteroidales</taxon>
        <taxon>Bacteroidaceae</taxon>
        <taxon>Bacteroides</taxon>
    </lineage>
</organism>
<reference evidence="1 2" key="1">
    <citation type="submission" date="2018-08" db="EMBL/GenBank/DDBJ databases">
        <title>A genome reference for cultivated species of the human gut microbiota.</title>
        <authorList>
            <person name="Zou Y."/>
            <person name="Xue W."/>
            <person name="Luo G."/>
        </authorList>
    </citation>
    <scope>NUCLEOTIDE SEQUENCE [LARGE SCALE GENOMIC DNA]</scope>
    <source>
        <strain evidence="1 2">AF46-11NS</strain>
    </source>
</reference>
<dbReference type="Proteomes" id="UP000285503">
    <property type="component" value="Unassembled WGS sequence"/>
</dbReference>
<dbReference type="RefSeq" id="WP_015532218.1">
    <property type="nucleotide sequence ID" value="NZ_JBCJCU010000005.1"/>
</dbReference>